<organism evidence="6 7">
    <name type="scientific">Actinomycetospora aurantiaca</name>
    <dbReference type="NCBI Taxonomy" id="3129233"/>
    <lineage>
        <taxon>Bacteria</taxon>
        <taxon>Bacillati</taxon>
        <taxon>Actinomycetota</taxon>
        <taxon>Actinomycetes</taxon>
        <taxon>Pseudonocardiales</taxon>
        <taxon>Pseudonocardiaceae</taxon>
        <taxon>Actinomycetospora</taxon>
    </lineage>
</organism>
<dbReference type="PROSITE" id="PS51755">
    <property type="entry name" value="OMPR_PHOB"/>
    <property type="match status" value="1"/>
</dbReference>
<dbReference type="SMART" id="SM00862">
    <property type="entry name" value="Trans_reg_C"/>
    <property type="match status" value="1"/>
</dbReference>
<feature type="DNA-binding region" description="OmpR/PhoB-type" evidence="3">
    <location>
        <begin position="143"/>
        <end position="236"/>
    </location>
</feature>
<comment type="caution">
    <text evidence="6">The sequence shown here is derived from an EMBL/GenBank/DDBJ whole genome shotgun (WGS) entry which is preliminary data.</text>
</comment>
<dbReference type="InterPro" id="IPR001867">
    <property type="entry name" value="OmpR/PhoB-type_DNA-bd"/>
</dbReference>
<dbReference type="InterPro" id="IPR016032">
    <property type="entry name" value="Sig_transdc_resp-reg_C-effctor"/>
</dbReference>
<evidence type="ECO:0000259" key="5">
    <source>
        <dbReference type="PROSITE" id="PS51755"/>
    </source>
</evidence>
<dbReference type="Pfam" id="PF00486">
    <property type="entry name" value="Trans_reg_C"/>
    <property type="match status" value="1"/>
</dbReference>
<dbReference type="InterPro" id="IPR011006">
    <property type="entry name" value="CheY-like_superfamily"/>
</dbReference>
<dbReference type="InterPro" id="IPR036388">
    <property type="entry name" value="WH-like_DNA-bd_sf"/>
</dbReference>
<dbReference type="EMBL" id="JBBEGN010000012">
    <property type="protein sequence ID" value="MEJ2870315.1"/>
    <property type="molecule type" value="Genomic_DNA"/>
</dbReference>
<evidence type="ECO:0000256" key="1">
    <source>
        <dbReference type="ARBA" id="ARBA00023125"/>
    </source>
</evidence>
<evidence type="ECO:0000256" key="3">
    <source>
        <dbReference type="PROSITE-ProRule" id="PRU01091"/>
    </source>
</evidence>
<feature type="domain" description="OmpR/PhoB-type" evidence="5">
    <location>
        <begin position="143"/>
        <end position="236"/>
    </location>
</feature>
<dbReference type="Gene3D" id="1.10.10.10">
    <property type="entry name" value="Winged helix-like DNA-binding domain superfamily/Winged helix DNA-binding domain"/>
    <property type="match status" value="1"/>
</dbReference>
<evidence type="ECO:0000259" key="4">
    <source>
        <dbReference type="PROSITE" id="PS50110"/>
    </source>
</evidence>
<keyword evidence="7" id="KW-1185">Reference proteome</keyword>
<sequence length="236" mass="26189">MQPNRYADATAARTELAERGRVLCVAPPHRTTSVLVGALRSNGFEPQLLRESWSVGAAARAGGARAVVLDVEMSGLRPVEVLADLHRESPRTPVIALTSPEARDRTVSTLRASHDDYLVTPFPMEELLARLRLRLGDDRPTAQLYLRRGEVMVDTALEQVFVENKPVSLSRTEYAVVDALIRHPRGQAMSQDELVTRVWGGPPTSNIVEVYIGYLRRKLGAERIRTIRGRGYVLEG</sequence>
<dbReference type="InterPro" id="IPR001789">
    <property type="entry name" value="Sig_transdc_resp-reg_receiver"/>
</dbReference>
<reference evidence="6 7" key="1">
    <citation type="submission" date="2024-03" db="EMBL/GenBank/DDBJ databases">
        <title>Actinomycetospora sp. OC33-EN08, a novel actinomycete isolated from wild orchid (Aerides multiflora).</title>
        <authorList>
            <person name="Suriyachadkun C."/>
        </authorList>
    </citation>
    <scope>NUCLEOTIDE SEQUENCE [LARGE SCALE GENOMIC DNA]</scope>
    <source>
        <strain evidence="6 7">OC33-EN08</strain>
    </source>
</reference>
<gene>
    <name evidence="6" type="ORF">WCD74_21275</name>
</gene>
<protein>
    <submittedName>
        <fullName evidence="6">Response regulator transcription factor</fullName>
    </submittedName>
</protein>
<dbReference type="PROSITE" id="PS50110">
    <property type="entry name" value="RESPONSE_REGULATORY"/>
    <property type="match status" value="1"/>
</dbReference>
<dbReference type="Pfam" id="PF00072">
    <property type="entry name" value="Response_reg"/>
    <property type="match status" value="1"/>
</dbReference>
<name>A0ABU8MUJ7_9PSEU</name>
<keyword evidence="2" id="KW-0597">Phosphoprotein</keyword>
<keyword evidence="1 3" id="KW-0238">DNA-binding</keyword>
<dbReference type="PANTHER" id="PTHR48111">
    <property type="entry name" value="REGULATOR OF RPOS"/>
    <property type="match status" value="1"/>
</dbReference>
<evidence type="ECO:0000256" key="2">
    <source>
        <dbReference type="PROSITE-ProRule" id="PRU00169"/>
    </source>
</evidence>
<evidence type="ECO:0000313" key="6">
    <source>
        <dbReference type="EMBL" id="MEJ2870315.1"/>
    </source>
</evidence>
<dbReference type="CDD" id="cd00383">
    <property type="entry name" value="trans_reg_C"/>
    <property type="match status" value="1"/>
</dbReference>
<feature type="modified residue" description="4-aspartylphosphate" evidence="2">
    <location>
        <position position="70"/>
    </location>
</feature>
<dbReference type="RefSeq" id="WP_337696880.1">
    <property type="nucleotide sequence ID" value="NZ_JBBEGN010000012.1"/>
</dbReference>
<dbReference type="Proteomes" id="UP001385809">
    <property type="component" value="Unassembled WGS sequence"/>
</dbReference>
<dbReference type="SUPFAM" id="SSF46894">
    <property type="entry name" value="C-terminal effector domain of the bipartite response regulators"/>
    <property type="match status" value="1"/>
</dbReference>
<feature type="domain" description="Response regulatory" evidence="4">
    <location>
        <begin position="21"/>
        <end position="135"/>
    </location>
</feature>
<dbReference type="PANTHER" id="PTHR48111:SF38">
    <property type="entry name" value="TWO-COMPONENT RESPONSE REGULATOR"/>
    <property type="match status" value="1"/>
</dbReference>
<accession>A0ABU8MUJ7</accession>
<dbReference type="InterPro" id="IPR039420">
    <property type="entry name" value="WalR-like"/>
</dbReference>
<proteinExistence type="predicted"/>
<evidence type="ECO:0000313" key="7">
    <source>
        <dbReference type="Proteomes" id="UP001385809"/>
    </source>
</evidence>
<dbReference type="SUPFAM" id="SSF52172">
    <property type="entry name" value="CheY-like"/>
    <property type="match status" value="1"/>
</dbReference>
<dbReference type="Gene3D" id="3.40.50.2300">
    <property type="match status" value="1"/>
</dbReference>
<dbReference type="SMART" id="SM00448">
    <property type="entry name" value="REC"/>
    <property type="match status" value="1"/>
</dbReference>